<protein>
    <submittedName>
        <fullName evidence="3">Uncharacterized protein</fullName>
    </submittedName>
</protein>
<name>A0A3M6Q4X3_9BURK</name>
<feature type="chain" id="PRO_5018028770" evidence="2">
    <location>
        <begin position="42"/>
        <end position="232"/>
    </location>
</feature>
<keyword evidence="1" id="KW-0812">Transmembrane</keyword>
<keyword evidence="1" id="KW-0472">Membrane</keyword>
<evidence type="ECO:0000256" key="2">
    <source>
        <dbReference type="SAM" id="SignalP"/>
    </source>
</evidence>
<dbReference type="AlphaFoldDB" id="A0A3M6Q4X3"/>
<feature type="transmembrane region" description="Helical" evidence="1">
    <location>
        <begin position="163"/>
        <end position="185"/>
    </location>
</feature>
<evidence type="ECO:0000313" key="3">
    <source>
        <dbReference type="EMBL" id="RMW97834.1"/>
    </source>
</evidence>
<gene>
    <name evidence="3" type="ORF">EBQ26_07345</name>
</gene>
<proteinExistence type="predicted"/>
<evidence type="ECO:0000313" key="4">
    <source>
        <dbReference type="Proteomes" id="UP000267521"/>
    </source>
</evidence>
<keyword evidence="2" id="KW-0732">Signal</keyword>
<evidence type="ECO:0000256" key="1">
    <source>
        <dbReference type="SAM" id="Phobius"/>
    </source>
</evidence>
<dbReference type="NCBIfam" id="NF038353">
    <property type="entry name" value="FxLYD_dom"/>
    <property type="match status" value="1"/>
</dbReference>
<feature type="signal peptide" evidence="2">
    <location>
        <begin position="1"/>
        <end position="41"/>
    </location>
</feature>
<keyword evidence="1" id="KW-1133">Transmembrane helix</keyword>
<sequence>MCAFCSSSADPICRIDRMKRPALFTATLALTMALAGATASAAAPGYDTVRLSDIDFSYNAPAEGKACCGTLTVLGKATNTSDQALEDPTFEVQFFDAQGKLIDAFSESTYGLNLPPGQDMMVRLSDRARHEAGRYASAQIRLISGAFTEAGSGPQAPAFAQTIWMRLLLNWGPMLLLIGVWLWLMRRSNSLCYSRDLLASVQEQNQLLARQVAALERLADHAPARDARSAQT</sequence>
<organism evidence="3 4">
    <name type="scientific">Allofranklinella schreckenbergeri</name>
    <dbReference type="NCBI Taxonomy" id="1076744"/>
    <lineage>
        <taxon>Bacteria</taxon>
        <taxon>Pseudomonadati</taxon>
        <taxon>Pseudomonadota</taxon>
        <taxon>Betaproteobacteria</taxon>
        <taxon>Burkholderiales</taxon>
        <taxon>Comamonadaceae</taxon>
        <taxon>Allofranklinella</taxon>
    </lineage>
</organism>
<dbReference type="Proteomes" id="UP000267521">
    <property type="component" value="Unassembled WGS sequence"/>
</dbReference>
<reference evidence="3 4" key="1">
    <citation type="submission" date="2018-10" db="EMBL/GenBank/DDBJ databases">
        <title>Comamonadaceae CDC group NO-1 genome sequencing and assembly.</title>
        <authorList>
            <person name="Bernier A.-M."/>
            <person name="Bernard K."/>
        </authorList>
    </citation>
    <scope>NUCLEOTIDE SEQUENCE [LARGE SCALE GENOMIC DNA]</scope>
    <source>
        <strain evidence="3 4">NML970147</strain>
    </source>
</reference>
<accession>A0A3M6Q4X3</accession>
<comment type="caution">
    <text evidence="3">The sequence shown here is derived from an EMBL/GenBank/DDBJ whole genome shotgun (WGS) entry which is preliminary data.</text>
</comment>
<dbReference type="InterPro" id="IPR047676">
    <property type="entry name" value="FxLYD_dom"/>
</dbReference>
<dbReference type="EMBL" id="RDQM01000008">
    <property type="protein sequence ID" value="RMW97834.1"/>
    <property type="molecule type" value="Genomic_DNA"/>
</dbReference>